<feature type="region of interest" description="Disordered" evidence="1">
    <location>
        <begin position="168"/>
        <end position="193"/>
    </location>
</feature>
<dbReference type="SUPFAM" id="SSF53335">
    <property type="entry name" value="S-adenosyl-L-methionine-dependent methyltransferases"/>
    <property type="match status" value="1"/>
</dbReference>
<name>A0AAV5CM10_ELECO</name>
<dbReference type="GO" id="GO:0005634">
    <property type="term" value="C:nucleus"/>
    <property type="evidence" value="ECO:0007669"/>
    <property type="project" value="TreeGrafter"/>
</dbReference>
<proteinExistence type="predicted"/>
<organism evidence="2 3">
    <name type="scientific">Eleusine coracana subsp. coracana</name>
    <dbReference type="NCBI Taxonomy" id="191504"/>
    <lineage>
        <taxon>Eukaryota</taxon>
        <taxon>Viridiplantae</taxon>
        <taxon>Streptophyta</taxon>
        <taxon>Embryophyta</taxon>
        <taxon>Tracheophyta</taxon>
        <taxon>Spermatophyta</taxon>
        <taxon>Magnoliopsida</taxon>
        <taxon>Liliopsida</taxon>
        <taxon>Poales</taxon>
        <taxon>Poaceae</taxon>
        <taxon>PACMAD clade</taxon>
        <taxon>Chloridoideae</taxon>
        <taxon>Cynodonteae</taxon>
        <taxon>Eleusininae</taxon>
        <taxon>Eleusine</taxon>
    </lineage>
</organism>
<dbReference type="GO" id="GO:0003886">
    <property type="term" value="F:DNA (cytosine-5-)-methyltransferase activity"/>
    <property type="evidence" value="ECO:0007669"/>
    <property type="project" value="TreeGrafter"/>
</dbReference>
<comment type="caution">
    <text evidence="2">The sequence shown here is derived from an EMBL/GenBank/DDBJ whole genome shotgun (WGS) entry which is preliminary data.</text>
</comment>
<dbReference type="PANTHER" id="PTHR23068:SF25">
    <property type="entry name" value="DNA (CYTOSINE-5)-METHYLTRANSFERASE DRM2"/>
    <property type="match status" value="1"/>
</dbReference>
<evidence type="ECO:0000256" key="1">
    <source>
        <dbReference type="SAM" id="MobiDB-lite"/>
    </source>
</evidence>
<feature type="region of interest" description="Disordered" evidence="1">
    <location>
        <begin position="1"/>
        <end position="45"/>
    </location>
</feature>
<evidence type="ECO:0000313" key="3">
    <source>
        <dbReference type="Proteomes" id="UP001054889"/>
    </source>
</evidence>
<reference evidence="2" key="1">
    <citation type="journal article" date="2018" name="DNA Res.">
        <title>Multiple hybrid de novo genome assembly of finger millet, an orphan allotetraploid crop.</title>
        <authorList>
            <person name="Hatakeyama M."/>
            <person name="Aluri S."/>
            <person name="Balachadran M.T."/>
            <person name="Sivarajan S.R."/>
            <person name="Patrignani A."/>
            <person name="Gruter S."/>
            <person name="Poveda L."/>
            <person name="Shimizu-Inatsugi R."/>
            <person name="Baeten J."/>
            <person name="Francoijs K.J."/>
            <person name="Nataraja K.N."/>
            <person name="Reddy Y.A.N."/>
            <person name="Phadnis S."/>
            <person name="Ravikumar R.L."/>
            <person name="Schlapbach R."/>
            <person name="Sreeman S.M."/>
            <person name="Shimizu K.K."/>
        </authorList>
    </citation>
    <scope>NUCLEOTIDE SEQUENCE</scope>
</reference>
<sequence>MDVQVIISAEEERSLEDSDYEEEVAESTSAEEESPNGISDPQQRAKAKKFVDLGISKKEALFDDNIMPYLHYSDDIKEKGMKRALKAIAKCWRSYKSTLVSDFMLKDKSPYERLKHLKKEDYEAFVKIKRTEEFLSARNRYRELCERNKHNHHLGTDMMHLDDELHPEQHAEQQKDDKQAEQENGDKQAEQQQLHQAVPDLDLGSISQLSEPTSCSLLGTVGGYQVEVVRGECHLQPPGYLCCFYAAHDLLFIVLAASKMQNPEEFIKLTTEPLEEWVLAGHREQITNFIVNDILDPKEEFHLPLGDTVAYHLSVLKDMFPHGMNVLSLFSGIGGAEVALHKLGIHMKNVVSVENSKANRAVLRTYPCNNLAGSNRYHHNGLEGEHSSLFYHYVWILEEVKSAMLRRSSNVQGIGMNALLRLTLPQAVDIKGKDDNILEVTDDEDSNAVSYDLPSYY</sequence>
<evidence type="ECO:0000313" key="2">
    <source>
        <dbReference type="EMBL" id="GJM99061.1"/>
    </source>
</evidence>
<dbReference type="EMBL" id="BQKI01000007">
    <property type="protein sequence ID" value="GJM99061.1"/>
    <property type="molecule type" value="Genomic_DNA"/>
</dbReference>
<dbReference type="PANTHER" id="PTHR23068">
    <property type="entry name" value="DNA CYTOSINE-5- -METHYLTRANSFERASE 3-RELATED"/>
    <property type="match status" value="1"/>
</dbReference>
<reference evidence="2" key="2">
    <citation type="submission" date="2021-12" db="EMBL/GenBank/DDBJ databases">
        <title>Resequencing data analysis of finger millet.</title>
        <authorList>
            <person name="Hatakeyama M."/>
            <person name="Aluri S."/>
            <person name="Balachadran M.T."/>
            <person name="Sivarajan S.R."/>
            <person name="Poveda L."/>
            <person name="Shimizu-Inatsugi R."/>
            <person name="Schlapbach R."/>
            <person name="Sreeman S.M."/>
            <person name="Shimizu K.K."/>
        </authorList>
    </citation>
    <scope>NUCLEOTIDE SEQUENCE</scope>
</reference>
<dbReference type="InterPro" id="IPR050390">
    <property type="entry name" value="C5-Methyltransferase"/>
</dbReference>
<dbReference type="AlphaFoldDB" id="A0AAV5CM10"/>
<feature type="compositionally biased region" description="Acidic residues" evidence="1">
    <location>
        <begin position="17"/>
        <end position="34"/>
    </location>
</feature>
<feature type="compositionally biased region" description="Basic and acidic residues" evidence="1">
    <location>
        <begin position="168"/>
        <end position="189"/>
    </location>
</feature>
<dbReference type="Proteomes" id="UP001054889">
    <property type="component" value="Unassembled WGS sequence"/>
</dbReference>
<gene>
    <name evidence="2" type="primary">ga16125</name>
    <name evidence="2" type="ORF">PR202_ga16125</name>
</gene>
<keyword evidence="3" id="KW-1185">Reference proteome</keyword>
<dbReference type="Gene3D" id="3.40.50.150">
    <property type="entry name" value="Vaccinia Virus protein VP39"/>
    <property type="match status" value="1"/>
</dbReference>
<protein>
    <submittedName>
        <fullName evidence="2">Uncharacterized protein</fullName>
    </submittedName>
</protein>
<dbReference type="InterPro" id="IPR029063">
    <property type="entry name" value="SAM-dependent_MTases_sf"/>
</dbReference>
<accession>A0AAV5CM10</accession>